<gene>
    <name evidence="1" type="ORF">PODCO_403994</name>
</gene>
<evidence type="ECO:0000313" key="2">
    <source>
        <dbReference type="Proteomes" id="UP000280685"/>
    </source>
</evidence>
<name>A0ABY6S966_PODCO</name>
<accession>A0ABY6S966</accession>
<dbReference type="Proteomes" id="UP000280685">
    <property type="component" value="Chromosome 4"/>
</dbReference>
<protein>
    <submittedName>
        <fullName evidence="1">Uncharacterized protein</fullName>
    </submittedName>
</protein>
<evidence type="ECO:0000313" key="1">
    <source>
        <dbReference type="EMBL" id="VBB79758.1"/>
    </source>
</evidence>
<keyword evidence="2" id="KW-1185">Reference proteome</keyword>
<sequence length="251" mass="28449">MAGQPSALPTLPTQSRVDFLVGFMLAMCCVQYRQGCPSSLSEYISRDHRHPSHRGAAARIGLFDRRSRGQMRGKTHYNGYTACLTYINTRPFALCQLPRSTTKFFVSVSYGGNTHDQEWTPVLTWRPWTDFTFRNLSSIFSQELHLTAAPFDKSPPFCDYDKEVYNETMLEKALERFVMPIVNRMLQQACQGHQPPPYYGAGSAVGSSADWALRSVAHTYEMGNYRPLLLGETKLSAKWTTDLSQTTMVHI</sequence>
<reference evidence="1" key="1">
    <citation type="submission" date="2018-02" db="EMBL/GenBank/DDBJ databases">
        <authorList>
            <person name="Silar P."/>
        </authorList>
    </citation>
    <scope>NUCLEOTIDE SEQUENCE [LARGE SCALE GENOMIC DNA]</scope>
    <source>
        <strain evidence="1">T</strain>
    </source>
</reference>
<organism evidence="1 2">
    <name type="scientific">Podospora comata</name>
    <dbReference type="NCBI Taxonomy" id="48703"/>
    <lineage>
        <taxon>Eukaryota</taxon>
        <taxon>Fungi</taxon>
        <taxon>Dikarya</taxon>
        <taxon>Ascomycota</taxon>
        <taxon>Pezizomycotina</taxon>
        <taxon>Sordariomycetes</taxon>
        <taxon>Sordariomycetidae</taxon>
        <taxon>Sordariales</taxon>
        <taxon>Podosporaceae</taxon>
        <taxon>Podospora</taxon>
    </lineage>
</organism>
<dbReference type="EMBL" id="LR026967">
    <property type="protein sequence ID" value="VBB79758.1"/>
    <property type="molecule type" value="Genomic_DNA"/>
</dbReference>
<proteinExistence type="predicted"/>